<name>A0A0E3PGB9_9EURY</name>
<gene>
    <name evidence="2" type="ORF">MSSIH_2785</name>
</gene>
<dbReference type="EMBL" id="CP009507">
    <property type="protein sequence ID" value="AKB33475.1"/>
    <property type="molecule type" value="Genomic_DNA"/>
</dbReference>
<reference evidence="2 3" key="1">
    <citation type="submission" date="2014-07" db="EMBL/GenBank/DDBJ databases">
        <title>Methanogenic archaea and the global carbon cycle.</title>
        <authorList>
            <person name="Henriksen J.R."/>
            <person name="Luke J."/>
            <person name="Reinhart S."/>
            <person name="Benedict M.N."/>
            <person name="Youngblut N.D."/>
            <person name="Metcalf M.E."/>
            <person name="Whitaker R.J."/>
            <person name="Metcalf W.W."/>
        </authorList>
    </citation>
    <scope>NUCLEOTIDE SEQUENCE [LARGE SCALE GENOMIC DNA]</scope>
    <source>
        <strain evidence="2 3">HI350</strain>
    </source>
</reference>
<keyword evidence="1" id="KW-0812">Transmembrane</keyword>
<evidence type="ECO:0000256" key="1">
    <source>
        <dbReference type="SAM" id="Phobius"/>
    </source>
</evidence>
<keyword evidence="1" id="KW-0472">Membrane</keyword>
<keyword evidence="1" id="KW-1133">Transmembrane helix</keyword>
<dbReference type="KEGG" id="msz:MSSIH_2785"/>
<accession>A0A0E3PGB9</accession>
<evidence type="ECO:0000313" key="2">
    <source>
        <dbReference type="EMBL" id="AKB33475.1"/>
    </source>
</evidence>
<sequence>MKSIIVILLLKLSRKILFVGKISSEAQVYKNAVLYRFWGSFLFFQSIYVFIFVRLSILAFKVFRTLKSSIWDLV</sequence>
<proteinExistence type="predicted"/>
<organism evidence="2 3">
    <name type="scientific">Methanosarcina siciliae HI350</name>
    <dbReference type="NCBI Taxonomy" id="1434119"/>
    <lineage>
        <taxon>Archaea</taxon>
        <taxon>Methanobacteriati</taxon>
        <taxon>Methanobacteriota</taxon>
        <taxon>Stenosarchaea group</taxon>
        <taxon>Methanomicrobia</taxon>
        <taxon>Methanosarcinales</taxon>
        <taxon>Methanosarcinaceae</taxon>
        <taxon>Methanosarcina</taxon>
    </lineage>
</organism>
<dbReference type="PATRIC" id="fig|1434119.4.peg.3645"/>
<protein>
    <submittedName>
        <fullName evidence="2">Uncharacterized protein</fullName>
    </submittedName>
</protein>
<dbReference type="HOGENOM" id="CLU_2678994_0_0_2"/>
<evidence type="ECO:0000313" key="3">
    <source>
        <dbReference type="Proteomes" id="UP000033092"/>
    </source>
</evidence>
<dbReference type="AlphaFoldDB" id="A0A0E3PGB9"/>
<feature type="transmembrane region" description="Helical" evidence="1">
    <location>
        <begin position="38"/>
        <end position="60"/>
    </location>
</feature>
<dbReference type="Proteomes" id="UP000033092">
    <property type="component" value="Chromosome"/>
</dbReference>